<protein>
    <submittedName>
        <fullName evidence="2">Uncharacterized protein</fullName>
    </submittedName>
</protein>
<keyword evidence="1" id="KW-0472">Membrane</keyword>
<feature type="transmembrane region" description="Helical" evidence="1">
    <location>
        <begin position="157"/>
        <end position="177"/>
    </location>
</feature>
<dbReference type="RefSeq" id="WP_035667327.1">
    <property type="nucleotide sequence ID" value="NZ_BAUV01000049.1"/>
</dbReference>
<dbReference type="eggNOG" id="ENOG50326F1">
    <property type="taxonomic scope" value="Bacteria"/>
</dbReference>
<evidence type="ECO:0000256" key="1">
    <source>
        <dbReference type="SAM" id="Phobius"/>
    </source>
</evidence>
<proteinExistence type="predicted"/>
<dbReference type="Proteomes" id="UP000018896">
    <property type="component" value="Unassembled WGS sequence"/>
</dbReference>
<dbReference type="EMBL" id="BAUV01000049">
    <property type="protein sequence ID" value="GAE36994.1"/>
    <property type="molecule type" value="Genomic_DNA"/>
</dbReference>
<feature type="transmembrane region" description="Helical" evidence="1">
    <location>
        <begin position="34"/>
        <end position="54"/>
    </location>
</feature>
<keyword evidence="1" id="KW-0812">Transmembrane</keyword>
<dbReference type="OrthoDB" id="1680238at2"/>
<evidence type="ECO:0000313" key="3">
    <source>
        <dbReference type="Proteomes" id="UP000018896"/>
    </source>
</evidence>
<feature type="transmembrane region" description="Helical" evidence="1">
    <location>
        <begin position="6"/>
        <end position="22"/>
    </location>
</feature>
<reference evidence="2 3" key="1">
    <citation type="journal article" date="2014" name="Genome Announc.">
        <title>Draft Genome Sequences of Three Alkaliphilic Bacillus Strains, Bacillus wakoensis JCM 9140T, Bacillus akibai JCM 9157T, and Bacillus hemicellulosilyticus JCM 9152T.</title>
        <authorList>
            <person name="Yuki M."/>
            <person name="Oshima K."/>
            <person name="Suda W."/>
            <person name="Oshida Y."/>
            <person name="Kitamura K."/>
            <person name="Iida T."/>
            <person name="Hattori M."/>
            <person name="Ohkuma M."/>
        </authorList>
    </citation>
    <scope>NUCLEOTIDE SEQUENCE [LARGE SCALE GENOMIC DNA]</scope>
    <source>
        <strain evidence="2 3">JCM 9157</strain>
    </source>
</reference>
<keyword evidence="3" id="KW-1185">Reference proteome</keyword>
<name>W4R0B9_HALA3</name>
<organism evidence="2 3">
    <name type="scientific">Halalkalibacter akibai (strain ATCC 43226 / DSM 21942 / CIP 109018 / JCM 9157 / 1139)</name>
    <name type="common">Bacillus akibai</name>
    <dbReference type="NCBI Taxonomy" id="1236973"/>
    <lineage>
        <taxon>Bacteria</taxon>
        <taxon>Bacillati</taxon>
        <taxon>Bacillota</taxon>
        <taxon>Bacilli</taxon>
        <taxon>Bacillales</taxon>
        <taxon>Bacillaceae</taxon>
        <taxon>Halalkalibacter</taxon>
    </lineage>
</organism>
<keyword evidence="1" id="KW-1133">Transmembrane helix</keyword>
<feature type="transmembrane region" description="Helical" evidence="1">
    <location>
        <begin position="74"/>
        <end position="93"/>
    </location>
</feature>
<sequence length="286" mass="33934">MKNRLSYFSLSFISILMLLFTWKKAKKKEHPYVLPLFFAFSGLNYLFEYIVLILNKAYQYKPNIFKNNYQDNLFGAITSQLIVVPTAGLIVSLFQLKYKWFLLFSSVLFGVEKTFVKKNFFKHFWWSPYYTLIGLQAFFFISKVWKHQLVDKKNQIFTILTVYFSFLVPLSTLNFYYGTVCRAFLFKGHWFHNPIRSSIAISTIYTALCSLLFTLAIMVKRSYAKLCSIFLMMGVDLYLVRINRLEITRTYYIGSFVIKYITVLIGQKIYETLIREVKRKDKNNNL</sequence>
<evidence type="ECO:0000313" key="2">
    <source>
        <dbReference type="EMBL" id="GAE36994.1"/>
    </source>
</evidence>
<dbReference type="AlphaFoldDB" id="W4R0B9"/>
<feature type="transmembrane region" description="Helical" evidence="1">
    <location>
        <begin position="128"/>
        <end position="145"/>
    </location>
</feature>
<gene>
    <name evidence="2" type="ORF">JCM9157_4235</name>
</gene>
<accession>W4R0B9</accession>
<feature type="transmembrane region" description="Helical" evidence="1">
    <location>
        <begin position="197"/>
        <end position="216"/>
    </location>
</feature>
<comment type="caution">
    <text evidence="2">The sequence shown here is derived from an EMBL/GenBank/DDBJ whole genome shotgun (WGS) entry which is preliminary data.</text>
</comment>